<dbReference type="HAMAP" id="MF_00227">
    <property type="entry name" value="RNase_P"/>
    <property type="match status" value="1"/>
</dbReference>
<organism evidence="9 11">
    <name type="scientific">Caldalkalibacillus thermarum (strain TA2.A1)</name>
    <dbReference type="NCBI Taxonomy" id="986075"/>
    <lineage>
        <taxon>Bacteria</taxon>
        <taxon>Bacillati</taxon>
        <taxon>Bacillota</taxon>
        <taxon>Bacilli</taxon>
        <taxon>Bacillales</taxon>
        <taxon>Bacillaceae</taxon>
        <taxon>Caldalkalibacillus</taxon>
    </lineage>
</organism>
<name>F5L536_CALTT</name>
<dbReference type="NCBIfam" id="TIGR00188">
    <property type="entry name" value="rnpA"/>
    <property type="match status" value="1"/>
</dbReference>
<evidence type="ECO:0000256" key="3">
    <source>
        <dbReference type="ARBA" id="ARBA00022722"/>
    </source>
</evidence>
<dbReference type="PROSITE" id="PS00648">
    <property type="entry name" value="RIBONUCLEASE_P"/>
    <property type="match status" value="1"/>
</dbReference>
<dbReference type="OrthoDB" id="9810867at2"/>
<dbReference type="InterPro" id="IPR020539">
    <property type="entry name" value="RNase_P_CS"/>
</dbReference>
<dbReference type="GO" id="GO:0030677">
    <property type="term" value="C:ribonuclease P complex"/>
    <property type="evidence" value="ECO:0007669"/>
    <property type="project" value="TreeGrafter"/>
</dbReference>
<evidence type="ECO:0000256" key="6">
    <source>
        <dbReference type="ARBA" id="ARBA00022884"/>
    </source>
</evidence>
<dbReference type="Gene3D" id="3.30.230.10">
    <property type="match status" value="1"/>
</dbReference>
<keyword evidence="6 7" id="KW-0694">RNA-binding</keyword>
<dbReference type="GO" id="GO:0004526">
    <property type="term" value="F:ribonuclease P activity"/>
    <property type="evidence" value="ECO:0007669"/>
    <property type="project" value="UniProtKB-UniRule"/>
</dbReference>
<evidence type="ECO:0000313" key="12">
    <source>
        <dbReference type="Proteomes" id="UP000825179"/>
    </source>
</evidence>
<dbReference type="Proteomes" id="UP000825179">
    <property type="component" value="Chromosome"/>
</dbReference>
<evidence type="ECO:0000313" key="10">
    <source>
        <dbReference type="EMBL" id="QZT34296.1"/>
    </source>
</evidence>
<dbReference type="RefSeq" id="WP_007503517.1">
    <property type="nucleotide sequence ID" value="NZ_AFCE01000098.1"/>
</dbReference>
<dbReference type="eggNOG" id="COG0594">
    <property type="taxonomic scope" value="Bacteria"/>
</dbReference>
<dbReference type="PROSITE" id="PS00175">
    <property type="entry name" value="PG_MUTASE"/>
    <property type="match status" value="1"/>
</dbReference>
<dbReference type="SUPFAM" id="SSF54211">
    <property type="entry name" value="Ribosomal protein S5 domain 2-like"/>
    <property type="match status" value="1"/>
</dbReference>
<dbReference type="GO" id="GO:0001682">
    <property type="term" value="P:tRNA 5'-leader removal"/>
    <property type="evidence" value="ECO:0007669"/>
    <property type="project" value="UniProtKB-UniRule"/>
</dbReference>
<keyword evidence="3 7" id="KW-0540">Nuclease</keyword>
<evidence type="ECO:0000256" key="1">
    <source>
        <dbReference type="ARBA" id="ARBA00002663"/>
    </source>
</evidence>
<evidence type="ECO:0000256" key="4">
    <source>
        <dbReference type="ARBA" id="ARBA00022759"/>
    </source>
</evidence>
<evidence type="ECO:0000313" key="9">
    <source>
        <dbReference type="EMBL" id="EGL83538.1"/>
    </source>
</evidence>
<dbReference type="Pfam" id="PF00825">
    <property type="entry name" value="Ribonuclease_P"/>
    <property type="match status" value="1"/>
</dbReference>
<keyword evidence="2 7" id="KW-0819">tRNA processing</keyword>
<dbReference type="PANTHER" id="PTHR33992:SF1">
    <property type="entry name" value="RIBONUCLEASE P PROTEIN COMPONENT"/>
    <property type="match status" value="1"/>
</dbReference>
<dbReference type="GO" id="GO:0042781">
    <property type="term" value="F:3'-tRNA processing endoribonuclease activity"/>
    <property type="evidence" value="ECO:0007669"/>
    <property type="project" value="TreeGrafter"/>
</dbReference>
<gene>
    <name evidence="7 10" type="primary">rnpA</name>
    <name evidence="9" type="ORF">CathTA2_0899</name>
    <name evidence="10" type="ORF">HUR95_02485</name>
</gene>
<dbReference type="FunFam" id="3.30.230.10:FF:000021">
    <property type="entry name" value="Ribonuclease P protein component"/>
    <property type="match status" value="1"/>
</dbReference>
<dbReference type="EMBL" id="AFCE01000098">
    <property type="protein sequence ID" value="EGL83538.1"/>
    <property type="molecule type" value="Genomic_DNA"/>
</dbReference>
<evidence type="ECO:0000313" key="11">
    <source>
        <dbReference type="Proteomes" id="UP000010716"/>
    </source>
</evidence>
<dbReference type="AlphaFoldDB" id="F5L536"/>
<keyword evidence="4 7" id="KW-0255">Endonuclease</keyword>
<evidence type="ECO:0000256" key="8">
    <source>
        <dbReference type="NCBIfam" id="TIGR00188"/>
    </source>
</evidence>
<comment type="catalytic activity">
    <reaction evidence="7">
        <text>Endonucleolytic cleavage of RNA, removing 5'-extranucleotides from tRNA precursor.</text>
        <dbReference type="EC" id="3.1.26.5"/>
    </reaction>
</comment>
<dbReference type="PANTHER" id="PTHR33992">
    <property type="entry name" value="RIBONUCLEASE P PROTEIN COMPONENT"/>
    <property type="match status" value="1"/>
</dbReference>
<keyword evidence="12" id="KW-1185">Reference proteome</keyword>
<sequence length="113" mass="13360">MKKQYRLRKNQEFARVYRHGQSVANRQLVLFYLPNENVEHFRLGVSVSKKLGRAVVRNRLKRVVREAVRLKAKHIKQGYDLVIIVRKGALDADFEQLSKSFIHLLKKSKLYVK</sequence>
<dbReference type="EC" id="3.1.26.5" evidence="7 8"/>
<comment type="similarity">
    <text evidence="7">Belongs to the RnpA family.</text>
</comment>
<dbReference type="InterPro" id="IPR020568">
    <property type="entry name" value="Ribosomal_Su5_D2-typ_SF"/>
</dbReference>
<evidence type="ECO:0000256" key="5">
    <source>
        <dbReference type="ARBA" id="ARBA00022801"/>
    </source>
</evidence>
<dbReference type="KEGG" id="cthu:HUR95_02485"/>
<reference evidence="10 12" key="2">
    <citation type="journal article" date="2020" name="Extremophiles">
        <title>Genomic analysis of Caldalkalibacillus thermarum TA2.A1 reveals aerobic alkaliphilic metabolism and evolutionary hallmarks linking alkaliphilic bacteria and plant life.</title>
        <authorList>
            <person name="de Jong S.I."/>
            <person name="van den Broek M.A."/>
            <person name="Merkel A.Y."/>
            <person name="de la Torre Cortes P."/>
            <person name="Kalamorz F."/>
            <person name="Cook G.M."/>
            <person name="van Loosdrecht M.C.M."/>
            <person name="McMillan D.G.G."/>
        </authorList>
    </citation>
    <scope>NUCLEOTIDE SEQUENCE [LARGE SCALE GENOMIC DNA]</scope>
    <source>
        <strain evidence="10 12">TA2.A1</strain>
    </source>
</reference>
<proteinExistence type="inferred from homology"/>
<dbReference type="InterPro" id="IPR001345">
    <property type="entry name" value="PG/BPGM_mutase_AS"/>
</dbReference>
<reference evidence="9 11" key="1">
    <citation type="journal article" date="2011" name="J. Bacteriol.">
        <title>Draft genome sequence of the thermoalkaliphilic Caldalkalibacillus thermarum strain TA2.A1.</title>
        <authorList>
            <person name="Kalamorz F."/>
            <person name="Keis S."/>
            <person name="McMillan D.G."/>
            <person name="Olsson K."/>
            <person name="Stanton J.A."/>
            <person name="Stockwell P."/>
            <person name="Black M.A."/>
            <person name="Klingeman D.M."/>
            <person name="Land M.L."/>
            <person name="Han C.S."/>
            <person name="Martin S.L."/>
            <person name="Becher S.A."/>
            <person name="Peddie C.J."/>
            <person name="Morgan H.W."/>
            <person name="Matthies D."/>
            <person name="Preiss L."/>
            <person name="Meier T."/>
            <person name="Brown S.D."/>
            <person name="Cook G.M."/>
        </authorList>
    </citation>
    <scope>NUCLEOTIDE SEQUENCE [LARGE SCALE GENOMIC DNA]</scope>
    <source>
        <strain evidence="9 11">TA2.A1</strain>
    </source>
</reference>
<keyword evidence="5 7" id="KW-0378">Hydrolase</keyword>
<evidence type="ECO:0000256" key="2">
    <source>
        <dbReference type="ARBA" id="ARBA00022694"/>
    </source>
</evidence>
<dbReference type="InterPro" id="IPR000100">
    <property type="entry name" value="RNase_P"/>
</dbReference>
<dbReference type="GO" id="GO:0000049">
    <property type="term" value="F:tRNA binding"/>
    <property type="evidence" value="ECO:0007669"/>
    <property type="project" value="UniProtKB-UniRule"/>
</dbReference>
<dbReference type="Proteomes" id="UP000010716">
    <property type="component" value="Unassembled WGS sequence"/>
</dbReference>
<dbReference type="InterPro" id="IPR014721">
    <property type="entry name" value="Ribsml_uS5_D2-typ_fold_subgr"/>
</dbReference>
<dbReference type="EMBL" id="CP082237">
    <property type="protein sequence ID" value="QZT34296.1"/>
    <property type="molecule type" value="Genomic_DNA"/>
</dbReference>
<comment type="subunit">
    <text evidence="7">Consists of a catalytic RNA component (M1 or rnpB) and a protein subunit.</text>
</comment>
<accession>F5L536</accession>
<reference evidence="10" key="3">
    <citation type="submission" date="2021-08" db="EMBL/GenBank/DDBJ databases">
        <authorList>
            <person name="de Jong S."/>
            <person name="van den Broek M."/>
            <person name="Merkel A."/>
            <person name="de la Torre Cortes P."/>
            <person name="Kalamorz F."/>
            <person name="Cook G."/>
            <person name="van Loosdrecht M."/>
            <person name="McMillan D."/>
        </authorList>
    </citation>
    <scope>NUCLEOTIDE SEQUENCE</scope>
    <source>
        <strain evidence="10">TA2.A1</strain>
    </source>
</reference>
<comment type="function">
    <text evidence="1 7">RNaseP catalyzes the removal of the 5'-leader sequence from pre-tRNA to produce the mature 5'-terminus. It can also cleave other RNA substrates such as 4.5S RNA. The protein component plays an auxiliary but essential role in vivo by binding to the 5'-leader sequence and broadening the substrate specificity of the ribozyme.</text>
</comment>
<evidence type="ECO:0000256" key="7">
    <source>
        <dbReference type="HAMAP-Rule" id="MF_00227"/>
    </source>
</evidence>
<protein>
    <recommendedName>
        <fullName evidence="7 8">Ribonuclease P protein component</fullName>
        <shortName evidence="7">RNase P protein</shortName>
        <shortName evidence="7">RNaseP protein</shortName>
        <ecNumber evidence="7 8">3.1.26.5</ecNumber>
    </recommendedName>
    <alternativeName>
        <fullName evidence="7">Protein C5</fullName>
    </alternativeName>
</protein>